<dbReference type="AlphaFoldDB" id="A0A060HR13"/>
<dbReference type="Pfam" id="PF24434">
    <property type="entry name" value="DUF7557"/>
    <property type="match status" value="1"/>
</dbReference>
<name>A0A060HR13_9ARCH</name>
<dbReference type="OrthoDB" id="7794at2157"/>
<gene>
    <name evidence="1" type="ORF">NVIE_1722</name>
</gene>
<protein>
    <submittedName>
        <fullName evidence="1">Uncharacterized protein</fullName>
    </submittedName>
</protein>
<sequence>MGTTIQLDKSVRDKLKELKLYPGESYNKVVERLISIKTDEGELSEATIREIEQSLEDIKAGRTLSMKEVKQRLKIK</sequence>
<keyword evidence="2" id="KW-1185">Reference proteome</keyword>
<accession>A0A060HR13</accession>
<dbReference type="GeneID" id="74946950"/>
<dbReference type="InterPro" id="IPR055979">
    <property type="entry name" value="DUF7557"/>
</dbReference>
<dbReference type="EMBL" id="CP007536">
    <property type="protein sequence ID" value="AIC15936.1"/>
    <property type="molecule type" value="Genomic_DNA"/>
</dbReference>
<dbReference type="STRING" id="926571.NVIE_1722"/>
<proteinExistence type="predicted"/>
<dbReference type="KEGG" id="nvn:NVIE_1722"/>
<evidence type="ECO:0000313" key="1">
    <source>
        <dbReference type="EMBL" id="AIC15936.1"/>
    </source>
</evidence>
<organism evidence="1 2">
    <name type="scientific">Nitrososphaera viennensis EN76</name>
    <dbReference type="NCBI Taxonomy" id="926571"/>
    <lineage>
        <taxon>Archaea</taxon>
        <taxon>Nitrososphaerota</taxon>
        <taxon>Nitrososphaeria</taxon>
        <taxon>Nitrososphaerales</taxon>
        <taxon>Nitrososphaeraceae</taxon>
        <taxon>Nitrososphaera</taxon>
    </lineage>
</organism>
<evidence type="ECO:0000313" key="2">
    <source>
        <dbReference type="Proteomes" id="UP000027093"/>
    </source>
</evidence>
<dbReference type="Proteomes" id="UP000027093">
    <property type="component" value="Chromosome"/>
</dbReference>
<dbReference type="HOGENOM" id="CLU_191925_0_0_2"/>
<reference evidence="1 2" key="1">
    <citation type="journal article" date="2014" name="Int. J. Syst. Evol. Microbiol.">
        <title>Nitrososphaera viennensis gen. nov., sp. nov., an aerobic and mesophilic, ammonia-oxidizing archaeon from soil and a member of the archaeal phylum Thaumarchaeota.</title>
        <authorList>
            <person name="Stieglmeier M."/>
            <person name="Klingl A."/>
            <person name="Alves R.J."/>
            <person name="Rittmann S.K."/>
            <person name="Melcher M."/>
            <person name="Leisch N."/>
            <person name="Schleper C."/>
        </authorList>
    </citation>
    <scope>NUCLEOTIDE SEQUENCE [LARGE SCALE GENOMIC DNA]</scope>
    <source>
        <strain evidence="1">EN76</strain>
    </source>
</reference>
<dbReference type="RefSeq" id="WP_075054826.1">
    <property type="nucleotide sequence ID" value="NZ_CP007536.1"/>
</dbReference>